<feature type="region of interest" description="Disordered" evidence="1">
    <location>
        <begin position="1"/>
        <end position="138"/>
    </location>
</feature>
<name>A0A8X7SBX7_BRACI</name>
<feature type="compositionally biased region" description="Low complexity" evidence="1">
    <location>
        <begin position="33"/>
        <end position="44"/>
    </location>
</feature>
<organism evidence="2 3">
    <name type="scientific">Brassica carinata</name>
    <name type="common">Ethiopian mustard</name>
    <name type="synonym">Abyssinian cabbage</name>
    <dbReference type="NCBI Taxonomy" id="52824"/>
    <lineage>
        <taxon>Eukaryota</taxon>
        <taxon>Viridiplantae</taxon>
        <taxon>Streptophyta</taxon>
        <taxon>Embryophyta</taxon>
        <taxon>Tracheophyta</taxon>
        <taxon>Spermatophyta</taxon>
        <taxon>Magnoliopsida</taxon>
        <taxon>eudicotyledons</taxon>
        <taxon>Gunneridae</taxon>
        <taxon>Pentapetalae</taxon>
        <taxon>rosids</taxon>
        <taxon>malvids</taxon>
        <taxon>Brassicales</taxon>
        <taxon>Brassicaceae</taxon>
        <taxon>Brassiceae</taxon>
        <taxon>Brassica</taxon>
    </lineage>
</organism>
<comment type="caution">
    <text evidence="2">The sequence shown here is derived from an EMBL/GenBank/DDBJ whole genome shotgun (WGS) entry which is preliminary data.</text>
</comment>
<dbReference type="OrthoDB" id="10612037at2759"/>
<evidence type="ECO:0000313" key="2">
    <source>
        <dbReference type="EMBL" id="KAG2303363.1"/>
    </source>
</evidence>
<sequence length="138" mass="14270">MSDPSGQSSTTAVRGDSNGGGNSGSGGGSFASQPQRAKLQPQQQTETKEAQPSVSQTKLTPTPPPSPSPATTKPNADSAQPPSKTEVEKAPEIVAAALPASEIQRPSSSKETIMEETLRVTRGSLRKARSTGNTLKEK</sequence>
<evidence type="ECO:0000313" key="3">
    <source>
        <dbReference type="Proteomes" id="UP000886595"/>
    </source>
</evidence>
<dbReference type="Proteomes" id="UP000886595">
    <property type="component" value="Unassembled WGS sequence"/>
</dbReference>
<evidence type="ECO:0000256" key="1">
    <source>
        <dbReference type="SAM" id="MobiDB-lite"/>
    </source>
</evidence>
<proteinExistence type="predicted"/>
<accession>A0A8X7SBX7</accession>
<protein>
    <submittedName>
        <fullName evidence="2">Uncharacterized protein</fullName>
    </submittedName>
</protein>
<feature type="compositionally biased region" description="Polar residues" evidence="1">
    <location>
        <begin position="1"/>
        <end position="12"/>
    </location>
</feature>
<dbReference type="EMBL" id="JAAMPC010000007">
    <property type="protein sequence ID" value="KAG2303363.1"/>
    <property type="molecule type" value="Genomic_DNA"/>
</dbReference>
<feature type="compositionally biased region" description="Gly residues" evidence="1">
    <location>
        <begin position="17"/>
        <end position="29"/>
    </location>
</feature>
<gene>
    <name evidence="2" type="ORF">Bca52824_032014</name>
</gene>
<reference evidence="2 3" key="1">
    <citation type="submission" date="2020-02" db="EMBL/GenBank/DDBJ databases">
        <authorList>
            <person name="Ma Q."/>
            <person name="Huang Y."/>
            <person name="Song X."/>
            <person name="Pei D."/>
        </authorList>
    </citation>
    <scope>NUCLEOTIDE SEQUENCE [LARGE SCALE GENOMIC DNA]</scope>
    <source>
        <strain evidence="2">Sxm20200214</strain>
        <tissue evidence="2">Leaf</tissue>
    </source>
</reference>
<keyword evidence="3" id="KW-1185">Reference proteome</keyword>
<dbReference type="AlphaFoldDB" id="A0A8X7SBX7"/>